<accession>A0A9W7AMG6</accession>
<evidence type="ECO:0000256" key="1">
    <source>
        <dbReference type="SAM" id="MobiDB-lite"/>
    </source>
</evidence>
<gene>
    <name evidence="3" type="ORF">TrLO_g3937</name>
</gene>
<keyword evidence="2" id="KW-0732">Signal</keyword>
<organism evidence="3 4">
    <name type="scientific">Triparma laevis f. longispina</name>
    <dbReference type="NCBI Taxonomy" id="1714387"/>
    <lineage>
        <taxon>Eukaryota</taxon>
        <taxon>Sar</taxon>
        <taxon>Stramenopiles</taxon>
        <taxon>Ochrophyta</taxon>
        <taxon>Bolidophyceae</taxon>
        <taxon>Parmales</taxon>
        <taxon>Triparmaceae</taxon>
        <taxon>Triparma</taxon>
    </lineage>
</organism>
<feature type="compositionally biased region" description="Basic residues" evidence="1">
    <location>
        <begin position="47"/>
        <end position="59"/>
    </location>
</feature>
<sequence>MIYNFFVLVTLFLLLTVSARDPGRDDDGYVIERDVVEEDQRALRYYKKRNGYHYQKRNNHYPYSPRYPPSTPKPSPAPPTVSPTEINGGTDEPTPSPTEINGGTDEPTPSPTDINGETDGPTEIYPARTDSNTPSPEEGGVKKGYSRMFRKYGGR</sequence>
<dbReference type="EMBL" id="BRXW01000669">
    <property type="protein sequence ID" value="GMH73246.1"/>
    <property type="molecule type" value="Genomic_DNA"/>
</dbReference>
<reference evidence="4" key="1">
    <citation type="journal article" date="2023" name="Commun. Biol.">
        <title>Genome analysis of Parmales, the sister group of diatoms, reveals the evolutionary specialization of diatoms from phago-mixotrophs to photoautotrophs.</title>
        <authorList>
            <person name="Ban H."/>
            <person name="Sato S."/>
            <person name="Yoshikawa S."/>
            <person name="Yamada K."/>
            <person name="Nakamura Y."/>
            <person name="Ichinomiya M."/>
            <person name="Sato N."/>
            <person name="Blanc-Mathieu R."/>
            <person name="Endo H."/>
            <person name="Kuwata A."/>
            <person name="Ogata H."/>
        </authorList>
    </citation>
    <scope>NUCLEOTIDE SEQUENCE [LARGE SCALE GENOMIC DNA]</scope>
    <source>
        <strain evidence="4">NIES 3700</strain>
    </source>
</reference>
<feature type="region of interest" description="Disordered" evidence="1">
    <location>
        <begin position="47"/>
        <end position="155"/>
    </location>
</feature>
<comment type="caution">
    <text evidence="3">The sequence shown here is derived from an EMBL/GenBank/DDBJ whole genome shotgun (WGS) entry which is preliminary data.</text>
</comment>
<evidence type="ECO:0000313" key="3">
    <source>
        <dbReference type="EMBL" id="GMH73246.1"/>
    </source>
</evidence>
<proteinExistence type="predicted"/>
<keyword evidence="4" id="KW-1185">Reference proteome</keyword>
<feature type="chain" id="PRO_5040926603" evidence="2">
    <location>
        <begin position="20"/>
        <end position="155"/>
    </location>
</feature>
<name>A0A9W7AMG6_9STRA</name>
<evidence type="ECO:0000313" key="4">
    <source>
        <dbReference type="Proteomes" id="UP001165122"/>
    </source>
</evidence>
<feature type="compositionally biased region" description="Pro residues" evidence="1">
    <location>
        <begin position="65"/>
        <end position="81"/>
    </location>
</feature>
<dbReference type="AlphaFoldDB" id="A0A9W7AMG6"/>
<feature type="signal peptide" evidence="2">
    <location>
        <begin position="1"/>
        <end position="19"/>
    </location>
</feature>
<protein>
    <submittedName>
        <fullName evidence="3">Uncharacterized protein</fullName>
    </submittedName>
</protein>
<dbReference type="Proteomes" id="UP001165122">
    <property type="component" value="Unassembled WGS sequence"/>
</dbReference>
<evidence type="ECO:0000256" key="2">
    <source>
        <dbReference type="SAM" id="SignalP"/>
    </source>
</evidence>
<feature type="compositionally biased region" description="Basic residues" evidence="1">
    <location>
        <begin position="144"/>
        <end position="155"/>
    </location>
</feature>